<feature type="compositionally biased region" description="Polar residues" evidence="1">
    <location>
        <begin position="868"/>
        <end position="879"/>
    </location>
</feature>
<keyword evidence="4" id="KW-1185">Reference proteome</keyword>
<reference evidence="3 4" key="1">
    <citation type="submission" date="2023-02" db="EMBL/GenBank/DDBJ databases">
        <title>LHISI_Scaffold_Assembly.</title>
        <authorList>
            <person name="Stuart O.P."/>
            <person name="Cleave R."/>
            <person name="Magrath M.J.L."/>
            <person name="Mikheyev A.S."/>
        </authorList>
    </citation>
    <scope>NUCLEOTIDE SEQUENCE [LARGE SCALE GENOMIC DNA]</scope>
    <source>
        <strain evidence="3">Daus_M_001</strain>
        <tissue evidence="3">Leg muscle</tissue>
    </source>
</reference>
<evidence type="ECO:0000256" key="1">
    <source>
        <dbReference type="SAM" id="MobiDB-lite"/>
    </source>
</evidence>
<evidence type="ECO:0000313" key="3">
    <source>
        <dbReference type="EMBL" id="KAJ8896039.1"/>
    </source>
</evidence>
<keyword evidence="2" id="KW-0472">Membrane</keyword>
<feature type="region of interest" description="Disordered" evidence="1">
    <location>
        <begin position="1119"/>
        <end position="1143"/>
    </location>
</feature>
<dbReference type="EMBL" id="JARBHB010000001">
    <property type="protein sequence ID" value="KAJ8896039.1"/>
    <property type="molecule type" value="Genomic_DNA"/>
</dbReference>
<feature type="transmembrane region" description="Helical" evidence="2">
    <location>
        <begin position="1022"/>
        <end position="1055"/>
    </location>
</feature>
<proteinExistence type="predicted"/>
<feature type="transmembrane region" description="Helical" evidence="2">
    <location>
        <begin position="1062"/>
        <end position="1095"/>
    </location>
</feature>
<name>A0ABQ9IHB7_9NEOP</name>
<accession>A0ABQ9IHB7</accession>
<keyword evidence="2" id="KW-1133">Transmembrane helix</keyword>
<feature type="compositionally biased region" description="Basic and acidic residues" evidence="1">
    <location>
        <begin position="430"/>
        <end position="440"/>
    </location>
</feature>
<gene>
    <name evidence="3" type="ORF">PR048_001380</name>
</gene>
<feature type="compositionally biased region" description="Polar residues" evidence="1">
    <location>
        <begin position="827"/>
        <end position="844"/>
    </location>
</feature>
<comment type="caution">
    <text evidence="3">The sequence shown here is derived from an EMBL/GenBank/DDBJ whole genome shotgun (WGS) entry which is preliminary data.</text>
</comment>
<protein>
    <submittedName>
        <fullName evidence="3">Uncharacterized protein</fullName>
    </submittedName>
</protein>
<evidence type="ECO:0000313" key="4">
    <source>
        <dbReference type="Proteomes" id="UP001159363"/>
    </source>
</evidence>
<sequence length="1250" mass="135050">MAASTACPREISRPQLSGEECSDKFSSLSRRSELCLRPTIPRFSSILSSRKINLVIDLAAKKKNLQQTVCNIVRGISQYDLFPHRTSDVYNWHLLWFWLHTLKPKLLGVGWVLRDEMKEGFEGPRGKARIGGERIWIRGMQNVSYRWSCRGETSSGGQAFRNRVRGRPSFYKNGLVMHGRGKQEYLEKTHSLPATPTTFSCCRLLTIHFLSSHFIVNSLYPGGNRGADDELIARQPGSQETPRTHSLIGCMTPRERALCLIGYCLLRKMCYWMSCLLASKLPGADWRTVQPYDTLYASAAILQACGATVAKLLARSPPTKANRVHSSAGGNRAGRCRWSAGFLGDLPFPTPLHSGAAPCSLDSPSLALKISLLRAAKISSLASPVTISVRLFNVHDTSSISTIGASAGENLILVPLLPMRVIEVSMEQRRNAKGGRESPEKTCWPAASSGTIPRRENPGATPPEIERCSLGRKVRDSAPSPPCLPEVASPYQLQDNAPLEPFSPSSFQSKPNKKKLHFLSLPPAVMYCERAAISLQMAEVKAISDHLEGFSRASASVVSHTKVAATSNLPSRHLFILGYLPSTYWTNAHGCVCHFQAKIPPTRFRAREELSSDGTEGFPGPWHGETNPGKLSCTWRRCPDCARRGEASPTRQGAGSRGWKGQSIRLEAREHMSLSLKFPDENPSPSGDGELEPTLAAATTTLRRSSRGNPSTTEYRYRQKEACVREDTAGCRWGAAERVTECLWYISGGVKVGEIHETDSSDTLRLTYTRYNRNTARLELRSDEALGVRVTVARIAPSLLDLGRAVSPLNDFTSPATSHCERDYSVLSVQQRRPTPTARQTSADKATLPRQVEGKEQAASPSDPPSVRGQQAKRTSSPGARQIPGLKATSCGGIARRKLLPHAGRATRAAAQVTFRNTTIGGVRYAGGKCRENEVDTGIGSGHPADPSGCASGFTPRELRRQLRATRREISASLCVERRLFGGPESSSPTPSHFPLVKTCRSIATRSSLTASLPRTRRHEDIVMMVVMAVGVVVVVLVMIVVVLVIVVVLLVIVVEVLVRFVVVFVIVVVALVAAALVVAVLVVVIVLVVVAVLVVVMRAMVVVMVVVMRHGGSGGYGDDCDGSGDGSSSSGGDSDGGNGGVGGGSDCGDDGCGGHDDCSGDDAVVVMVMVTVELVVLVVVSVVVVCNDGGDSRACNGGVTVVAVLVMVVFVKIPSVPAVEMAVRDVEREAMTPAGRPSARPYRYIKERS</sequence>
<dbReference type="Proteomes" id="UP001159363">
    <property type="component" value="Chromosome 1"/>
</dbReference>
<feature type="region of interest" description="Disordered" evidence="1">
    <location>
        <begin position="430"/>
        <end position="466"/>
    </location>
</feature>
<feature type="transmembrane region" description="Helical" evidence="2">
    <location>
        <begin position="1164"/>
        <end position="1188"/>
    </location>
</feature>
<evidence type="ECO:0000256" key="2">
    <source>
        <dbReference type="SAM" id="Phobius"/>
    </source>
</evidence>
<feature type="compositionally biased region" description="Gly residues" evidence="1">
    <location>
        <begin position="1134"/>
        <end position="1143"/>
    </location>
</feature>
<organism evidence="3 4">
    <name type="scientific">Dryococelus australis</name>
    <dbReference type="NCBI Taxonomy" id="614101"/>
    <lineage>
        <taxon>Eukaryota</taxon>
        <taxon>Metazoa</taxon>
        <taxon>Ecdysozoa</taxon>
        <taxon>Arthropoda</taxon>
        <taxon>Hexapoda</taxon>
        <taxon>Insecta</taxon>
        <taxon>Pterygota</taxon>
        <taxon>Neoptera</taxon>
        <taxon>Polyneoptera</taxon>
        <taxon>Phasmatodea</taxon>
        <taxon>Verophasmatodea</taxon>
        <taxon>Anareolatae</taxon>
        <taxon>Phasmatidae</taxon>
        <taxon>Eurycanthinae</taxon>
        <taxon>Dryococelus</taxon>
    </lineage>
</organism>
<feature type="transmembrane region" description="Helical" evidence="2">
    <location>
        <begin position="1195"/>
        <end position="1214"/>
    </location>
</feature>
<feature type="region of interest" description="Disordered" evidence="1">
    <location>
        <begin position="825"/>
        <end position="888"/>
    </location>
</feature>
<keyword evidence="2" id="KW-0812">Transmembrane</keyword>